<protein>
    <submittedName>
        <fullName evidence="2">Uncharacterized protein</fullName>
    </submittedName>
</protein>
<sequence length="189" mass="20649">MHLRALAALASLFALAAPLPTTQFSDEAATNLTAKPPGRDWPWPEGFPHYTGDADMTETECGLFKFGNRKVADKLISQLESYHALETCTCSIPSRTCCRQACEDTTAIYVCNHSYDIQSTRSNLSYRTDIAPWARKLFDACADWPLADGSISGELTEKWGFTVVIGHGNCGADIDAGPEMMPMVTGYKA</sequence>
<proteinExistence type="predicted"/>
<feature type="chain" id="PRO_5042852229" evidence="1">
    <location>
        <begin position="19"/>
        <end position="189"/>
    </location>
</feature>
<accession>A0AAN7BDF1</accession>
<reference evidence="2" key="1">
    <citation type="journal article" date="2023" name="Mol. Phylogenet. Evol.">
        <title>Genome-scale phylogeny and comparative genomics of the fungal order Sordariales.</title>
        <authorList>
            <person name="Hensen N."/>
            <person name="Bonometti L."/>
            <person name="Westerberg I."/>
            <person name="Brannstrom I.O."/>
            <person name="Guillou S."/>
            <person name="Cros-Aarteil S."/>
            <person name="Calhoun S."/>
            <person name="Haridas S."/>
            <person name="Kuo A."/>
            <person name="Mondo S."/>
            <person name="Pangilinan J."/>
            <person name="Riley R."/>
            <person name="LaButti K."/>
            <person name="Andreopoulos B."/>
            <person name="Lipzen A."/>
            <person name="Chen C."/>
            <person name="Yan M."/>
            <person name="Daum C."/>
            <person name="Ng V."/>
            <person name="Clum A."/>
            <person name="Steindorff A."/>
            <person name="Ohm R.A."/>
            <person name="Martin F."/>
            <person name="Silar P."/>
            <person name="Natvig D.O."/>
            <person name="Lalanne C."/>
            <person name="Gautier V."/>
            <person name="Ament-Velasquez S.L."/>
            <person name="Kruys A."/>
            <person name="Hutchinson M.I."/>
            <person name="Powell A.J."/>
            <person name="Barry K."/>
            <person name="Miller A.N."/>
            <person name="Grigoriev I.V."/>
            <person name="Debuchy R."/>
            <person name="Gladieux P."/>
            <person name="Hiltunen Thoren M."/>
            <person name="Johannesson H."/>
        </authorList>
    </citation>
    <scope>NUCLEOTIDE SEQUENCE</scope>
    <source>
        <strain evidence="2">PSN293</strain>
    </source>
</reference>
<dbReference type="EMBL" id="MU858064">
    <property type="protein sequence ID" value="KAK4216895.1"/>
    <property type="molecule type" value="Genomic_DNA"/>
</dbReference>
<evidence type="ECO:0000313" key="3">
    <source>
        <dbReference type="Proteomes" id="UP001301769"/>
    </source>
</evidence>
<dbReference type="AlphaFoldDB" id="A0AAN7BDF1"/>
<organism evidence="2 3">
    <name type="scientific">Rhypophila decipiens</name>
    <dbReference type="NCBI Taxonomy" id="261697"/>
    <lineage>
        <taxon>Eukaryota</taxon>
        <taxon>Fungi</taxon>
        <taxon>Dikarya</taxon>
        <taxon>Ascomycota</taxon>
        <taxon>Pezizomycotina</taxon>
        <taxon>Sordariomycetes</taxon>
        <taxon>Sordariomycetidae</taxon>
        <taxon>Sordariales</taxon>
        <taxon>Naviculisporaceae</taxon>
        <taxon>Rhypophila</taxon>
    </lineage>
</organism>
<dbReference type="Proteomes" id="UP001301769">
    <property type="component" value="Unassembled WGS sequence"/>
</dbReference>
<evidence type="ECO:0000256" key="1">
    <source>
        <dbReference type="SAM" id="SignalP"/>
    </source>
</evidence>
<keyword evidence="1" id="KW-0732">Signal</keyword>
<name>A0AAN7BDF1_9PEZI</name>
<gene>
    <name evidence="2" type="ORF">QBC37DRAFT_77696</name>
</gene>
<feature type="signal peptide" evidence="1">
    <location>
        <begin position="1"/>
        <end position="18"/>
    </location>
</feature>
<evidence type="ECO:0000313" key="2">
    <source>
        <dbReference type="EMBL" id="KAK4216895.1"/>
    </source>
</evidence>
<reference evidence="2" key="2">
    <citation type="submission" date="2023-05" db="EMBL/GenBank/DDBJ databases">
        <authorList>
            <consortium name="Lawrence Berkeley National Laboratory"/>
            <person name="Steindorff A."/>
            <person name="Hensen N."/>
            <person name="Bonometti L."/>
            <person name="Westerberg I."/>
            <person name="Brannstrom I.O."/>
            <person name="Guillou S."/>
            <person name="Cros-Aarteil S."/>
            <person name="Calhoun S."/>
            <person name="Haridas S."/>
            <person name="Kuo A."/>
            <person name="Mondo S."/>
            <person name="Pangilinan J."/>
            <person name="Riley R."/>
            <person name="Labutti K."/>
            <person name="Andreopoulos B."/>
            <person name="Lipzen A."/>
            <person name="Chen C."/>
            <person name="Yanf M."/>
            <person name="Daum C."/>
            <person name="Ng V."/>
            <person name="Clum A."/>
            <person name="Ohm R."/>
            <person name="Martin F."/>
            <person name="Silar P."/>
            <person name="Natvig D."/>
            <person name="Lalanne C."/>
            <person name="Gautier V."/>
            <person name="Ament-Velasquez S.L."/>
            <person name="Kruys A."/>
            <person name="Hutchinson M.I."/>
            <person name="Powell A.J."/>
            <person name="Barry K."/>
            <person name="Miller A.N."/>
            <person name="Grigoriev I.V."/>
            <person name="Debuchy R."/>
            <person name="Gladieux P."/>
            <person name="Thoren M.H."/>
            <person name="Johannesson H."/>
        </authorList>
    </citation>
    <scope>NUCLEOTIDE SEQUENCE</scope>
    <source>
        <strain evidence="2">PSN293</strain>
    </source>
</reference>
<keyword evidence="3" id="KW-1185">Reference proteome</keyword>
<comment type="caution">
    <text evidence="2">The sequence shown here is derived from an EMBL/GenBank/DDBJ whole genome shotgun (WGS) entry which is preliminary data.</text>
</comment>